<dbReference type="InParanoid" id="A0A1V8T0K8"/>
<dbReference type="InterPro" id="IPR001356">
    <property type="entry name" value="HD"/>
</dbReference>
<feature type="compositionally biased region" description="Pro residues" evidence="6">
    <location>
        <begin position="598"/>
        <end position="607"/>
    </location>
</feature>
<dbReference type="NCBIfam" id="TIGR01509">
    <property type="entry name" value="HAD-SF-IA-v3"/>
    <property type="match status" value="1"/>
</dbReference>
<dbReference type="PANTHER" id="PTHR43481:SF4">
    <property type="entry name" value="GLYCEROL-1-PHOSPHATE PHOSPHOHYDROLASE 1-RELATED"/>
    <property type="match status" value="1"/>
</dbReference>
<feature type="region of interest" description="Disordered" evidence="6">
    <location>
        <begin position="722"/>
        <end position="763"/>
    </location>
</feature>
<sequence length="1091" mass="119332">MEYSDGYSNPEYLQDYGNCGFEQHYSMNYDRGMASSMPDLHGNMYNTQSTGQLPCDIKPRLTKEQHDILETHFQSQPKPNTSVKKGFADSLNVSLDKVNNWFQNRRAKSKQDAKKQSGSIHVLNVQPGGHRFSMSGSDSDASPAFAPAEYYEMIHRSAEDEVNVHGLPQQGYYQEPFVRYHPQVSMPAQAYQQQHSLCPPGHGDMFDSPQEMNRRTMTQEQFDAMSQPQPQSISHEIAMPEGLGEFGGLGVEFDSFNGFFSEQSHNEPKVQDVFTFPVHGTMSMTSHDSSVPSTISEGSAMSFPSSHMMQEHARFPSSGSDWTDSRSSSMSLPNHEEHFAKPMTVPRPQVPVSRVPVSSSRWQPGQSVPVDITQLSQQFQQAAHARQSSQHLYQAEQPLAWPNDEMYANAQNQAQTHLITQSMSHVGIDTPVPQQHATFKSPTPASSLASRRQRARPAPLGLASLRSQSYSGSQPGSPAPLAQPPQVASPGPTVRRIKSSNVMHNTVTGSRIQKQIPSSAQRSPLNFTFKDAMNSPKAMRHMQLPTGPTLAPPTPMSPREMPRPELLRHFPQGQTVAGSAPDAGNIEPGESKVVTSPPHTPLHPPQPQFARRRVGSNVITENTPPQSAPASQSTFPTTFATAAPQPQTKPPPPQQAMQHTFSVTLEPQQPPQPAPQPQNHHPHFTLTPSDAPFSYGIPVLDPTTGQIVLALPAPHQPNAFISYPQPYPTAPAHLHSQTPPSGMQQYPFPISNSPSPQPQPQKQQELFVHEYQPPEEIKRAASPRRAGTGLEGGPLRNWTFTNQGPGDFEKKKAASAAAGSVSPAEGLIQFPRVQFQPVSSSAPSRASTMPHHEDNDFSAPAEVVEFAALLFDMDGTIIESTPAIIKYWQGVGRDIGVDGDVILETSHGRRSIDVLSILCPEKANWEYIRAAEGRIPKEHADLATAVPGSRALLASLESHAAPWAIVTSGTKPLVTGWLDVMKLSHPKHLVSAEDVAKGKPDPACYRLGAKRLGLEYVDGREVLVLEDAPAGVRAGKAAGYRVLAVATSHTTEQLREVGADWIVRDLESVTVDRWDAKTRKVSIRIADGLVA</sequence>
<dbReference type="Gene3D" id="3.40.50.1000">
    <property type="entry name" value="HAD superfamily/HAD-like"/>
    <property type="match status" value="1"/>
</dbReference>
<dbReference type="OrthoDB" id="6159439at2759"/>
<dbReference type="AlphaFoldDB" id="A0A1V8T0K8"/>
<dbReference type="STRING" id="1507870.A0A1V8T0K8"/>
<reference evidence="9" key="1">
    <citation type="submission" date="2017-03" db="EMBL/GenBank/DDBJ databases">
        <title>Genomes of endolithic fungi from Antarctica.</title>
        <authorList>
            <person name="Coleine C."/>
            <person name="Masonjones S."/>
            <person name="Stajich J.E."/>
        </authorList>
    </citation>
    <scope>NUCLEOTIDE SEQUENCE [LARGE SCALE GENOMIC DNA]</scope>
    <source>
        <strain evidence="9">CCFEE 5527</strain>
    </source>
</reference>
<dbReference type="Gene3D" id="1.10.150.240">
    <property type="entry name" value="Putative phosphatase, domain 2"/>
    <property type="match status" value="1"/>
</dbReference>
<dbReference type="SFLD" id="SFLDG01129">
    <property type="entry name" value="C1.5:_HAD__Beta-PGM__Phosphata"/>
    <property type="match status" value="1"/>
</dbReference>
<keyword evidence="1 4" id="KW-0238">DNA-binding</keyword>
<dbReference type="Proteomes" id="UP000192596">
    <property type="component" value="Unassembled WGS sequence"/>
</dbReference>
<name>A0A1V8T0K8_9PEZI</name>
<dbReference type="SFLD" id="SFLDS00003">
    <property type="entry name" value="Haloacid_Dehalogenase"/>
    <property type="match status" value="1"/>
</dbReference>
<gene>
    <name evidence="8" type="ORF">B0A48_07973</name>
</gene>
<dbReference type="PANTHER" id="PTHR43481">
    <property type="entry name" value="FRUCTOSE-1-PHOSPHATE PHOSPHATASE"/>
    <property type="match status" value="1"/>
</dbReference>
<evidence type="ECO:0000256" key="3">
    <source>
        <dbReference type="ARBA" id="ARBA00023242"/>
    </source>
</evidence>
<feature type="domain" description="Homeobox" evidence="7">
    <location>
        <begin position="58"/>
        <end position="112"/>
    </location>
</feature>
<dbReference type="SMART" id="SM00389">
    <property type="entry name" value="HOX"/>
    <property type="match status" value="1"/>
</dbReference>
<dbReference type="SUPFAM" id="SSF46689">
    <property type="entry name" value="Homeodomain-like"/>
    <property type="match status" value="1"/>
</dbReference>
<feature type="compositionally biased region" description="Polar residues" evidence="6">
    <location>
        <begin position="432"/>
        <end position="443"/>
    </location>
</feature>
<dbReference type="InterPro" id="IPR036412">
    <property type="entry name" value="HAD-like_sf"/>
</dbReference>
<evidence type="ECO:0000259" key="7">
    <source>
        <dbReference type="PROSITE" id="PS50071"/>
    </source>
</evidence>
<evidence type="ECO:0000256" key="1">
    <source>
        <dbReference type="ARBA" id="ARBA00023125"/>
    </source>
</evidence>
<dbReference type="GO" id="GO:0005634">
    <property type="term" value="C:nucleus"/>
    <property type="evidence" value="ECO:0007669"/>
    <property type="project" value="UniProtKB-SubCell"/>
</dbReference>
<protein>
    <recommendedName>
        <fullName evidence="7">Homeobox domain-containing protein</fullName>
    </recommendedName>
</protein>
<comment type="caution">
    <text evidence="8">The sequence shown here is derived from an EMBL/GenBank/DDBJ whole genome shotgun (WGS) entry which is preliminary data.</text>
</comment>
<dbReference type="CDD" id="cd00086">
    <property type="entry name" value="homeodomain"/>
    <property type="match status" value="1"/>
</dbReference>
<proteinExistence type="predicted"/>
<dbReference type="Pfam" id="PF00702">
    <property type="entry name" value="Hydrolase"/>
    <property type="match status" value="1"/>
</dbReference>
<feature type="compositionally biased region" description="Low complexity" evidence="6">
    <location>
        <begin position="747"/>
        <end position="763"/>
    </location>
</feature>
<evidence type="ECO:0000256" key="6">
    <source>
        <dbReference type="SAM" id="MobiDB-lite"/>
    </source>
</evidence>
<dbReference type="Gene3D" id="1.10.10.60">
    <property type="entry name" value="Homeodomain-like"/>
    <property type="match status" value="1"/>
</dbReference>
<evidence type="ECO:0000256" key="2">
    <source>
        <dbReference type="ARBA" id="ARBA00023155"/>
    </source>
</evidence>
<evidence type="ECO:0000313" key="8">
    <source>
        <dbReference type="EMBL" id="OQO04955.1"/>
    </source>
</evidence>
<feature type="region of interest" description="Disordered" evidence="6">
    <location>
        <begin position="574"/>
        <end position="609"/>
    </location>
</feature>
<feature type="region of interest" description="Disordered" evidence="6">
    <location>
        <begin position="313"/>
        <end position="332"/>
    </location>
</feature>
<evidence type="ECO:0000256" key="4">
    <source>
        <dbReference type="PROSITE-ProRule" id="PRU00108"/>
    </source>
</evidence>
<dbReference type="InterPro" id="IPR006439">
    <property type="entry name" value="HAD-SF_hydro_IA"/>
</dbReference>
<dbReference type="EMBL" id="NAJO01000020">
    <property type="protein sequence ID" value="OQO04955.1"/>
    <property type="molecule type" value="Genomic_DNA"/>
</dbReference>
<keyword evidence="9" id="KW-1185">Reference proteome</keyword>
<evidence type="ECO:0000313" key="9">
    <source>
        <dbReference type="Proteomes" id="UP000192596"/>
    </source>
</evidence>
<feature type="region of interest" description="Disordered" evidence="6">
    <location>
        <begin position="428"/>
        <end position="506"/>
    </location>
</feature>
<dbReference type="GO" id="GO:0000981">
    <property type="term" value="F:DNA-binding transcription factor activity, RNA polymerase II-specific"/>
    <property type="evidence" value="ECO:0007669"/>
    <property type="project" value="InterPro"/>
</dbReference>
<feature type="region of interest" description="Disordered" evidence="6">
    <location>
        <begin position="665"/>
        <end position="690"/>
    </location>
</feature>
<dbReference type="SUPFAM" id="SSF56784">
    <property type="entry name" value="HAD-like"/>
    <property type="match status" value="1"/>
</dbReference>
<keyword evidence="2 4" id="KW-0371">Homeobox</keyword>
<dbReference type="InterPro" id="IPR023198">
    <property type="entry name" value="PGP-like_dom2"/>
</dbReference>
<dbReference type="InterPro" id="IPR051806">
    <property type="entry name" value="HAD-like_SPP"/>
</dbReference>
<feature type="compositionally biased region" description="Low complexity" evidence="6">
    <location>
        <begin position="467"/>
        <end position="476"/>
    </location>
</feature>
<keyword evidence="3 4" id="KW-0539">Nucleus</keyword>
<feature type="compositionally biased region" description="Polar residues" evidence="6">
    <location>
        <begin position="735"/>
        <end position="744"/>
    </location>
</feature>
<feature type="compositionally biased region" description="Low complexity" evidence="6">
    <location>
        <begin position="444"/>
        <end position="460"/>
    </location>
</feature>
<dbReference type="InterPro" id="IPR009057">
    <property type="entry name" value="Homeodomain-like_sf"/>
</dbReference>
<dbReference type="PROSITE" id="PS50071">
    <property type="entry name" value="HOMEOBOX_2"/>
    <property type="match status" value="1"/>
</dbReference>
<dbReference type="CDD" id="cd07527">
    <property type="entry name" value="HAD_ScGPP-like"/>
    <property type="match status" value="1"/>
</dbReference>
<evidence type="ECO:0000256" key="5">
    <source>
        <dbReference type="RuleBase" id="RU000682"/>
    </source>
</evidence>
<dbReference type="InterPro" id="IPR023214">
    <property type="entry name" value="HAD_sf"/>
</dbReference>
<dbReference type="InterPro" id="IPR017970">
    <property type="entry name" value="Homeobox_CS"/>
</dbReference>
<dbReference type="PROSITE" id="PS00027">
    <property type="entry name" value="HOMEOBOX_1"/>
    <property type="match status" value="1"/>
</dbReference>
<dbReference type="GO" id="GO:0050308">
    <property type="term" value="F:sugar-phosphatase activity"/>
    <property type="evidence" value="ECO:0007669"/>
    <property type="project" value="TreeGrafter"/>
</dbReference>
<dbReference type="GO" id="GO:0003677">
    <property type="term" value="F:DNA binding"/>
    <property type="evidence" value="ECO:0007669"/>
    <property type="project" value="UniProtKB-UniRule"/>
</dbReference>
<feature type="compositionally biased region" description="Low complexity" evidence="6">
    <location>
        <begin position="317"/>
        <end position="331"/>
    </location>
</feature>
<dbReference type="Pfam" id="PF00046">
    <property type="entry name" value="Homeodomain"/>
    <property type="match status" value="1"/>
</dbReference>
<comment type="subcellular location">
    <subcellularLocation>
        <location evidence="4 5">Nucleus</location>
    </subcellularLocation>
</comment>
<feature type="DNA-binding region" description="Homeobox" evidence="4">
    <location>
        <begin position="60"/>
        <end position="113"/>
    </location>
</feature>
<accession>A0A1V8T0K8</accession>
<organism evidence="8 9">
    <name type="scientific">Cryoendolithus antarcticus</name>
    <dbReference type="NCBI Taxonomy" id="1507870"/>
    <lineage>
        <taxon>Eukaryota</taxon>
        <taxon>Fungi</taxon>
        <taxon>Dikarya</taxon>
        <taxon>Ascomycota</taxon>
        <taxon>Pezizomycotina</taxon>
        <taxon>Dothideomycetes</taxon>
        <taxon>Dothideomycetidae</taxon>
        <taxon>Cladosporiales</taxon>
        <taxon>Cladosporiaceae</taxon>
        <taxon>Cryoendolithus</taxon>
    </lineage>
</organism>
<feature type="region of interest" description="Disordered" evidence="6">
    <location>
        <begin position="776"/>
        <end position="798"/>
    </location>
</feature>